<evidence type="ECO:0000313" key="3">
    <source>
        <dbReference type="Proteomes" id="UP000729402"/>
    </source>
</evidence>
<dbReference type="AlphaFoldDB" id="A0A8J5SZI7"/>
<gene>
    <name evidence="2" type="ORF">GUJ93_ZPchr0006g41566</name>
</gene>
<evidence type="ECO:0000256" key="1">
    <source>
        <dbReference type="SAM" id="MobiDB-lite"/>
    </source>
</evidence>
<sequence length="124" mass="13106">MLLCYGDEFRLAPPAGVRDHAIRCSSTDGGYGLGGSTHLASAASRVGDLWLIGCLRLYGLLQLTLPVYYCRGGSNHNTAAIAPTSTGRVSHVDGLHRRTSGPKGRANATGQSKCRFRQSDSGTL</sequence>
<feature type="region of interest" description="Disordered" evidence="1">
    <location>
        <begin position="86"/>
        <end position="112"/>
    </location>
</feature>
<organism evidence="2 3">
    <name type="scientific">Zizania palustris</name>
    <name type="common">Northern wild rice</name>
    <dbReference type="NCBI Taxonomy" id="103762"/>
    <lineage>
        <taxon>Eukaryota</taxon>
        <taxon>Viridiplantae</taxon>
        <taxon>Streptophyta</taxon>
        <taxon>Embryophyta</taxon>
        <taxon>Tracheophyta</taxon>
        <taxon>Spermatophyta</taxon>
        <taxon>Magnoliopsida</taxon>
        <taxon>Liliopsida</taxon>
        <taxon>Poales</taxon>
        <taxon>Poaceae</taxon>
        <taxon>BOP clade</taxon>
        <taxon>Oryzoideae</taxon>
        <taxon>Oryzeae</taxon>
        <taxon>Zizaniinae</taxon>
        <taxon>Zizania</taxon>
    </lineage>
</organism>
<reference evidence="2" key="1">
    <citation type="journal article" date="2021" name="bioRxiv">
        <title>Whole Genome Assembly and Annotation of Northern Wild Rice, Zizania palustris L., Supports a Whole Genome Duplication in the Zizania Genus.</title>
        <authorList>
            <person name="Haas M."/>
            <person name="Kono T."/>
            <person name="Macchietto M."/>
            <person name="Millas R."/>
            <person name="McGilp L."/>
            <person name="Shao M."/>
            <person name="Duquette J."/>
            <person name="Hirsch C.N."/>
            <person name="Kimball J."/>
        </authorList>
    </citation>
    <scope>NUCLEOTIDE SEQUENCE</scope>
    <source>
        <tissue evidence="2">Fresh leaf tissue</tissue>
    </source>
</reference>
<evidence type="ECO:0000313" key="2">
    <source>
        <dbReference type="EMBL" id="KAG8074939.1"/>
    </source>
</evidence>
<accession>A0A8J5SZI7</accession>
<comment type="caution">
    <text evidence="2">The sequence shown here is derived from an EMBL/GenBank/DDBJ whole genome shotgun (WGS) entry which is preliminary data.</text>
</comment>
<proteinExistence type="predicted"/>
<dbReference type="EMBL" id="JAAALK010000283">
    <property type="protein sequence ID" value="KAG8074939.1"/>
    <property type="molecule type" value="Genomic_DNA"/>
</dbReference>
<protein>
    <submittedName>
        <fullName evidence="2">Uncharacterized protein</fullName>
    </submittedName>
</protein>
<dbReference type="Proteomes" id="UP000729402">
    <property type="component" value="Unassembled WGS sequence"/>
</dbReference>
<keyword evidence="3" id="KW-1185">Reference proteome</keyword>
<reference evidence="2" key="2">
    <citation type="submission" date="2021-02" db="EMBL/GenBank/DDBJ databases">
        <authorList>
            <person name="Kimball J.A."/>
            <person name="Haas M.W."/>
            <person name="Macchietto M."/>
            <person name="Kono T."/>
            <person name="Duquette J."/>
            <person name="Shao M."/>
        </authorList>
    </citation>
    <scope>NUCLEOTIDE SEQUENCE</scope>
    <source>
        <tissue evidence="2">Fresh leaf tissue</tissue>
    </source>
</reference>
<name>A0A8J5SZI7_ZIZPA</name>